<gene>
    <name evidence="2" type="ORF">L21SP5_01346</name>
</gene>
<dbReference type="STRING" id="1307839.L21SP5_01346"/>
<accession>A0A0S2HYC5</accession>
<dbReference type="KEGG" id="blq:L21SP5_01346"/>
<dbReference type="Proteomes" id="UP000064893">
    <property type="component" value="Chromosome"/>
</dbReference>
<keyword evidence="1" id="KW-0732">Signal</keyword>
<name>A0A0S2HYC5_9BACT</name>
<dbReference type="OrthoDB" id="1299654at2"/>
<dbReference type="AlphaFoldDB" id="A0A0S2HYC5"/>
<protein>
    <submittedName>
        <fullName evidence="2">Uncharacterized protein</fullName>
    </submittedName>
</protein>
<keyword evidence="3" id="KW-1185">Reference proteome</keyword>
<feature type="signal peptide" evidence="1">
    <location>
        <begin position="1"/>
        <end position="23"/>
    </location>
</feature>
<sequence length="472" mass="54978" precursor="true">MKPITLTISILLLVSITMLPAQQKTIDHDRAAKYFKQFDQLRESDNGALWGHKLPHKMLFVNPKNYEFVANEPLQAYEAKEDGKIFRGQYPQNKAIANTSVLIDSTPWTMVMWPLSEKSDEALELMAHESFHNLQNLLGIKISVMAIPHMDQKDARTLFRLEMNALYEALYSNNNEPVKHALYFRKMRFDQYPETKKEEILLETQEGLAQYTGFKLGYNAQRLKMRLQENIRNMSKKSSLSRATAYTSGPLYGLLLDASGKPWKNGTMQNFNAFELTLQHFDIDPKSLSKLQYNEIKQHYNFDKIESEEKLRWKKRQKKIEQYTHKLLEDKPLIIELIDKQIGFNPNSIIPVEPHGNVYEYFVLRDWFGVLTAKKGALMTNDWNRVYVSKPTKIKQDTIEGDGWVIKLKKGHYIFNDKEKFYIKKATTKDYSANNLNELKEIFSVIFDDSTGLSEIIWATLSFFVLISLTIN</sequence>
<evidence type="ECO:0000313" key="3">
    <source>
        <dbReference type="Proteomes" id="UP000064893"/>
    </source>
</evidence>
<dbReference type="EMBL" id="CP013118">
    <property type="protein sequence ID" value="ALO14996.1"/>
    <property type="molecule type" value="Genomic_DNA"/>
</dbReference>
<evidence type="ECO:0000313" key="2">
    <source>
        <dbReference type="EMBL" id="ALO14996.1"/>
    </source>
</evidence>
<evidence type="ECO:0000256" key="1">
    <source>
        <dbReference type="SAM" id="SignalP"/>
    </source>
</evidence>
<feature type="chain" id="PRO_5006599516" evidence="1">
    <location>
        <begin position="24"/>
        <end position="472"/>
    </location>
</feature>
<organism evidence="2 3">
    <name type="scientific">Salinivirga cyanobacteriivorans</name>
    <dbReference type="NCBI Taxonomy" id="1307839"/>
    <lineage>
        <taxon>Bacteria</taxon>
        <taxon>Pseudomonadati</taxon>
        <taxon>Bacteroidota</taxon>
        <taxon>Bacteroidia</taxon>
        <taxon>Bacteroidales</taxon>
        <taxon>Salinivirgaceae</taxon>
        <taxon>Salinivirga</taxon>
    </lineage>
</organism>
<dbReference type="RefSeq" id="WP_057952503.1">
    <property type="nucleotide sequence ID" value="NZ_CP013118.1"/>
</dbReference>
<proteinExistence type="predicted"/>
<reference evidence="2 3" key="1">
    <citation type="submission" date="2015-11" db="EMBL/GenBank/DDBJ databases">
        <title>Description and complete genome sequence of a novel strain predominating in hypersaline microbial mats and representing a new family of the Bacteriodetes phylum.</title>
        <authorList>
            <person name="Spring S."/>
            <person name="Bunk B."/>
            <person name="Sproer C."/>
            <person name="Klenk H.-P."/>
        </authorList>
    </citation>
    <scope>NUCLEOTIDE SEQUENCE [LARGE SCALE GENOMIC DNA]</scope>
    <source>
        <strain evidence="2 3">L21-Spi-D4</strain>
    </source>
</reference>